<evidence type="ECO:0000313" key="3">
    <source>
        <dbReference type="Proteomes" id="UP000199103"/>
    </source>
</evidence>
<gene>
    <name evidence="2" type="ORF">SAMN04489812_2788</name>
</gene>
<evidence type="ECO:0000259" key="1">
    <source>
        <dbReference type="PROSITE" id="PS50943"/>
    </source>
</evidence>
<dbReference type="InterPro" id="IPR001387">
    <property type="entry name" value="Cro/C1-type_HTH"/>
</dbReference>
<dbReference type="RefSeq" id="WP_197680113.1">
    <property type="nucleotide sequence ID" value="NZ_LT629772.1"/>
</dbReference>
<accession>A0A1H1UH81</accession>
<sequence length="157" mass="17198">MAETYPDPVLSGVRQLRHRHILDRLDYLRGLRRLADGMTQTDLARALGLTQPSISSALKSAAKVADLRPGFSGAGPYEIAQRYVAGELDRDQLIDELARWVPDPTVRAVDNPADPNSEMRKAVRDGLLDEDAYRMVLARQLELSSGSTSERAGPASA</sequence>
<evidence type="ECO:0000313" key="2">
    <source>
        <dbReference type="EMBL" id="SDS71865.1"/>
    </source>
</evidence>
<organism evidence="2 3">
    <name type="scientific">Microlunatus soli</name>
    <dbReference type="NCBI Taxonomy" id="630515"/>
    <lineage>
        <taxon>Bacteria</taxon>
        <taxon>Bacillati</taxon>
        <taxon>Actinomycetota</taxon>
        <taxon>Actinomycetes</taxon>
        <taxon>Propionibacteriales</taxon>
        <taxon>Propionibacteriaceae</taxon>
        <taxon>Microlunatus</taxon>
    </lineage>
</organism>
<dbReference type="PROSITE" id="PS50943">
    <property type="entry name" value="HTH_CROC1"/>
    <property type="match status" value="1"/>
</dbReference>
<dbReference type="AlphaFoldDB" id="A0A1H1UH81"/>
<protein>
    <recommendedName>
        <fullName evidence="1">HTH cro/C1-type domain-containing protein</fullName>
    </recommendedName>
</protein>
<dbReference type="InterPro" id="IPR036388">
    <property type="entry name" value="WH-like_DNA-bd_sf"/>
</dbReference>
<dbReference type="Proteomes" id="UP000199103">
    <property type="component" value="Chromosome I"/>
</dbReference>
<dbReference type="CDD" id="cd00093">
    <property type="entry name" value="HTH_XRE"/>
    <property type="match status" value="1"/>
</dbReference>
<proteinExistence type="predicted"/>
<dbReference type="STRING" id="630515.SAMN04489812_2788"/>
<dbReference type="Gene3D" id="1.10.10.10">
    <property type="entry name" value="Winged helix-like DNA-binding domain superfamily/Winged helix DNA-binding domain"/>
    <property type="match status" value="1"/>
</dbReference>
<keyword evidence="3" id="KW-1185">Reference proteome</keyword>
<feature type="domain" description="HTH cro/C1-type" evidence="1">
    <location>
        <begin position="28"/>
        <end position="56"/>
    </location>
</feature>
<reference evidence="2 3" key="1">
    <citation type="submission" date="2016-10" db="EMBL/GenBank/DDBJ databases">
        <authorList>
            <person name="de Groot N.N."/>
        </authorList>
    </citation>
    <scope>NUCLEOTIDE SEQUENCE [LARGE SCALE GENOMIC DNA]</scope>
    <source>
        <strain evidence="2 3">DSM 21800</strain>
    </source>
</reference>
<dbReference type="EMBL" id="LT629772">
    <property type="protein sequence ID" value="SDS71865.1"/>
    <property type="molecule type" value="Genomic_DNA"/>
</dbReference>
<name>A0A1H1UH81_9ACTN</name>